<dbReference type="SUPFAM" id="SSF52540">
    <property type="entry name" value="P-loop containing nucleoside triphosphate hydrolases"/>
    <property type="match status" value="1"/>
</dbReference>
<evidence type="ECO:0000259" key="2">
    <source>
        <dbReference type="SMART" id="SM00382"/>
    </source>
</evidence>
<dbReference type="Proteomes" id="UP000613030">
    <property type="component" value="Unassembled WGS sequence"/>
</dbReference>
<dbReference type="RefSeq" id="WP_202010519.1">
    <property type="nucleotide sequence ID" value="NZ_JAERRB010000004.1"/>
</dbReference>
<comment type="similarity">
    <text evidence="1">Belongs to the SIMIBI class G3E GTPase family. ArgK/MeaB subfamily.</text>
</comment>
<evidence type="ECO:0000256" key="1">
    <source>
        <dbReference type="ARBA" id="ARBA00009625"/>
    </source>
</evidence>
<dbReference type="Gene3D" id="3.40.50.300">
    <property type="entry name" value="P-loop containing nucleotide triphosphate hydrolases"/>
    <property type="match status" value="1"/>
</dbReference>
<dbReference type="NCBIfam" id="NF006958">
    <property type="entry name" value="PRK09435.1"/>
    <property type="match status" value="1"/>
</dbReference>
<feature type="domain" description="AAA+ ATPase" evidence="2">
    <location>
        <begin position="57"/>
        <end position="229"/>
    </location>
</feature>
<evidence type="ECO:0000313" key="4">
    <source>
        <dbReference type="Proteomes" id="UP000613030"/>
    </source>
</evidence>
<keyword evidence="3" id="KW-0378">Hydrolase</keyword>
<dbReference type="PANTHER" id="PTHR23408:SF3">
    <property type="entry name" value="METHYLMALONIC ACIDURIA TYPE A PROTEIN, MITOCHONDRIAL"/>
    <property type="match status" value="1"/>
</dbReference>
<accession>A0ABS1KSB8</accession>
<dbReference type="InterPro" id="IPR027417">
    <property type="entry name" value="P-loop_NTPase"/>
</dbReference>
<proteinExistence type="inferred from homology"/>
<dbReference type="SMART" id="SM00382">
    <property type="entry name" value="AAA"/>
    <property type="match status" value="1"/>
</dbReference>
<protein>
    <submittedName>
        <fullName evidence="3">Methylmalonyl Co-A mutase-associated GTPase MeaB</fullName>
        <ecNumber evidence="3">3.6.5.-</ecNumber>
    </submittedName>
</protein>
<reference evidence="3 4" key="1">
    <citation type="submission" date="2021-01" db="EMBL/GenBank/DDBJ databases">
        <title>Chryseolinea sp. Jin1 Genome sequencing and assembly.</title>
        <authorList>
            <person name="Kim I."/>
        </authorList>
    </citation>
    <scope>NUCLEOTIDE SEQUENCE [LARGE SCALE GENOMIC DNA]</scope>
    <source>
        <strain evidence="3 4">Jin1</strain>
    </source>
</reference>
<organism evidence="3 4">
    <name type="scientific">Chryseolinea lacunae</name>
    <dbReference type="NCBI Taxonomy" id="2801331"/>
    <lineage>
        <taxon>Bacteria</taxon>
        <taxon>Pseudomonadati</taxon>
        <taxon>Bacteroidota</taxon>
        <taxon>Cytophagia</taxon>
        <taxon>Cytophagales</taxon>
        <taxon>Fulvivirgaceae</taxon>
        <taxon>Chryseolinea</taxon>
    </lineage>
</organism>
<dbReference type="EC" id="3.6.5.-" evidence="3"/>
<comment type="caution">
    <text evidence="3">The sequence shown here is derived from an EMBL/GenBank/DDBJ whole genome shotgun (WGS) entry which is preliminary data.</text>
</comment>
<name>A0ABS1KSB8_9BACT</name>
<gene>
    <name evidence="3" type="primary">meaB</name>
    <name evidence="3" type="ORF">JI741_14110</name>
</gene>
<dbReference type="InterPro" id="IPR003593">
    <property type="entry name" value="AAA+_ATPase"/>
</dbReference>
<dbReference type="CDD" id="cd03114">
    <property type="entry name" value="MMAA-like"/>
    <property type="match status" value="1"/>
</dbReference>
<dbReference type="Gene3D" id="1.10.287.130">
    <property type="match status" value="1"/>
</dbReference>
<keyword evidence="4" id="KW-1185">Reference proteome</keyword>
<dbReference type="NCBIfam" id="TIGR00750">
    <property type="entry name" value="lao"/>
    <property type="match status" value="1"/>
</dbReference>
<dbReference type="Pfam" id="PF03308">
    <property type="entry name" value="MeaB"/>
    <property type="match status" value="1"/>
</dbReference>
<dbReference type="Gene3D" id="1.20.5.170">
    <property type="match status" value="1"/>
</dbReference>
<dbReference type="GO" id="GO:0016787">
    <property type="term" value="F:hydrolase activity"/>
    <property type="evidence" value="ECO:0007669"/>
    <property type="project" value="UniProtKB-KW"/>
</dbReference>
<sequence>MNSHARSKRTLADYTEGILAGNRVVLGQAITLIESTRPDDQALSAQLLSAIGPNTGGAIRVGITGVPGVGKSTFIEALGLSLAEQQKKIAVLTVDPSSPLTRGSILGDKTRMEELSKHPNGFIRPSASGNALGGVAHKTREAMLLCEAAGFDVIIIETVGVGQSEVAVKNMVDFFLLLMLAGAGDELQGIKKGIMEMADAIVITKAEGDNFSRAQEARADYQHALHLFPPPASGWTPRVLTSSALTGEGIEATWKLIEEHHHQTTTSGHLDLNRKHQNVAWFQEYFKDVLQADLHRYAAMKTLRQRLEKDVETRHLSAQDAARQLLDAYHQAIRGSKS</sequence>
<dbReference type="EMBL" id="JAERRB010000004">
    <property type="protein sequence ID" value="MBL0742360.1"/>
    <property type="molecule type" value="Genomic_DNA"/>
</dbReference>
<dbReference type="PANTHER" id="PTHR23408">
    <property type="entry name" value="METHYLMALONYL-COA MUTASE"/>
    <property type="match status" value="1"/>
</dbReference>
<evidence type="ECO:0000313" key="3">
    <source>
        <dbReference type="EMBL" id="MBL0742360.1"/>
    </source>
</evidence>
<dbReference type="InterPro" id="IPR005129">
    <property type="entry name" value="GTPase_ArgK"/>
</dbReference>